<evidence type="ECO:0000256" key="1">
    <source>
        <dbReference type="SAM" id="MobiDB-lite"/>
    </source>
</evidence>
<dbReference type="AlphaFoldDB" id="A0A261GBG6"/>
<feature type="transmembrane region" description="Helical" evidence="2">
    <location>
        <begin position="507"/>
        <end position="524"/>
    </location>
</feature>
<proteinExistence type="predicted"/>
<reference evidence="3 4" key="1">
    <citation type="journal article" date="2017" name="BMC Genomics">
        <title>Comparative genomic and phylogenomic analyses of the Bifidobacteriaceae family.</title>
        <authorList>
            <person name="Lugli G.A."/>
            <person name="Milani C."/>
            <person name="Turroni F."/>
            <person name="Duranti S."/>
            <person name="Mancabelli L."/>
            <person name="Mangifesta M."/>
            <person name="Ferrario C."/>
            <person name="Modesto M."/>
            <person name="Mattarelli P."/>
            <person name="Jiri K."/>
            <person name="van Sinderen D."/>
            <person name="Ventura M."/>
        </authorList>
    </citation>
    <scope>NUCLEOTIDE SEQUENCE [LARGE SCALE GENOMIC DNA]</scope>
    <source>
        <strain evidence="3 4">LMG 28769</strain>
    </source>
</reference>
<gene>
    <name evidence="3" type="ORF">BAQU_0069</name>
</gene>
<sequence>MTTGFAFDGNGTPYTNTFDSADYESNVARISKALDVDAYYSSFERSLFGTATTLPGVCTGSQSSPPFDQGCVAGYAFGQASSHGLYRVFPLSVGDMAEYFNANDGYVPDDDFKRGCSDGACSSAAGSWLRSASWDVVSKAFSVASTGLPLATNASYAGPGLRPALRLNLDNLLLSASSRDQSQRVSDDLRLTFVELGRMLHPGWSASVSGGAGSRMLNLTGSSDMGSDMGWKVVDPDTDTVLGSGRTSSGGNVALPEDAMTDDTKDYDLYVWGQQDGSAADGLTNKATEPVKTTIRGWQITIPGTDPVDPSDPTDPDPGTPEDPEVPDDPDDPEVQENPEVPEAPEVPLDVVPLPESGLSGSSGGVLSAASVATAGSAFRLYIGDAAGVDEGDRLAAFIYSTPVRLKSTTGLSDLIVQKAADGRLFVDVVLPVGYSGDHKVALYDEDGELLGWVPVNIVAPVDDSDTDKSVQNAADKNASNAAGDAGGGSTDLYGGLASTGVETSTLVALIAVFALTGVGLAMLRRKSAK</sequence>
<feature type="region of interest" description="Disordered" evidence="1">
    <location>
        <begin position="239"/>
        <end position="259"/>
    </location>
</feature>
<feature type="compositionally biased region" description="Low complexity" evidence="1">
    <location>
        <begin position="338"/>
        <end position="362"/>
    </location>
</feature>
<protein>
    <submittedName>
        <fullName evidence="3">Fimbrial isopeptide formation D2 domain-containing protein</fullName>
    </submittedName>
</protein>
<keyword evidence="2" id="KW-0812">Transmembrane</keyword>
<keyword evidence="4" id="KW-1185">Reference proteome</keyword>
<evidence type="ECO:0000313" key="4">
    <source>
        <dbReference type="Proteomes" id="UP000216451"/>
    </source>
</evidence>
<feature type="compositionally biased region" description="Acidic residues" evidence="1">
    <location>
        <begin position="312"/>
        <end position="337"/>
    </location>
</feature>
<name>A0A261GBG6_9BIFI</name>
<organism evidence="3 4">
    <name type="scientific">Bifidobacterium aquikefiri</name>
    <dbReference type="NCBI Taxonomy" id="1653207"/>
    <lineage>
        <taxon>Bacteria</taxon>
        <taxon>Bacillati</taxon>
        <taxon>Actinomycetota</taxon>
        <taxon>Actinomycetes</taxon>
        <taxon>Bifidobacteriales</taxon>
        <taxon>Bifidobacteriaceae</taxon>
        <taxon>Bifidobacterium</taxon>
    </lineage>
</organism>
<accession>A0A261GBG6</accession>
<evidence type="ECO:0000313" key="3">
    <source>
        <dbReference type="EMBL" id="OZG68768.1"/>
    </source>
</evidence>
<dbReference type="Proteomes" id="UP000216451">
    <property type="component" value="Unassembled WGS sequence"/>
</dbReference>
<evidence type="ECO:0000256" key="2">
    <source>
        <dbReference type="SAM" id="Phobius"/>
    </source>
</evidence>
<dbReference type="EMBL" id="MWXA01000001">
    <property type="protein sequence ID" value="OZG68768.1"/>
    <property type="molecule type" value="Genomic_DNA"/>
</dbReference>
<comment type="caution">
    <text evidence="3">The sequence shown here is derived from an EMBL/GenBank/DDBJ whole genome shotgun (WGS) entry which is preliminary data.</text>
</comment>
<feature type="region of interest" description="Disordered" evidence="1">
    <location>
        <begin position="277"/>
        <end position="362"/>
    </location>
</feature>
<keyword evidence="2" id="KW-0472">Membrane</keyword>
<keyword evidence="2" id="KW-1133">Transmembrane helix</keyword>